<keyword evidence="2" id="KW-1185">Reference proteome</keyword>
<name>A0AAP0E2G1_9MAGN</name>
<reference evidence="1 2" key="1">
    <citation type="submission" date="2024-01" db="EMBL/GenBank/DDBJ databases">
        <title>Genome assemblies of Stephania.</title>
        <authorList>
            <person name="Yang L."/>
        </authorList>
    </citation>
    <scope>NUCLEOTIDE SEQUENCE [LARGE SCALE GENOMIC DNA]</scope>
    <source>
        <strain evidence="1">QJT</strain>
        <tissue evidence="1">Leaf</tissue>
    </source>
</reference>
<evidence type="ECO:0000313" key="1">
    <source>
        <dbReference type="EMBL" id="KAK9085399.1"/>
    </source>
</evidence>
<dbReference type="Proteomes" id="UP001417504">
    <property type="component" value="Unassembled WGS sequence"/>
</dbReference>
<proteinExistence type="predicted"/>
<evidence type="ECO:0000313" key="2">
    <source>
        <dbReference type="Proteomes" id="UP001417504"/>
    </source>
</evidence>
<organism evidence="1 2">
    <name type="scientific">Stephania japonica</name>
    <dbReference type="NCBI Taxonomy" id="461633"/>
    <lineage>
        <taxon>Eukaryota</taxon>
        <taxon>Viridiplantae</taxon>
        <taxon>Streptophyta</taxon>
        <taxon>Embryophyta</taxon>
        <taxon>Tracheophyta</taxon>
        <taxon>Spermatophyta</taxon>
        <taxon>Magnoliopsida</taxon>
        <taxon>Ranunculales</taxon>
        <taxon>Menispermaceae</taxon>
        <taxon>Menispermoideae</taxon>
        <taxon>Cissampelideae</taxon>
        <taxon>Stephania</taxon>
    </lineage>
</organism>
<dbReference type="AlphaFoldDB" id="A0AAP0E2G1"/>
<comment type="caution">
    <text evidence="1">The sequence shown here is derived from an EMBL/GenBank/DDBJ whole genome shotgun (WGS) entry which is preliminary data.</text>
</comment>
<gene>
    <name evidence="1" type="ORF">Sjap_025810</name>
</gene>
<dbReference type="EMBL" id="JBBNAE010000011">
    <property type="protein sequence ID" value="KAK9085399.1"/>
    <property type="molecule type" value="Genomic_DNA"/>
</dbReference>
<accession>A0AAP0E2G1</accession>
<protein>
    <submittedName>
        <fullName evidence="1">Uncharacterized protein</fullName>
    </submittedName>
</protein>
<sequence>MIPGSALVALTISFSSTVFPAILCAYAGQAAYLTKFQGIKTLEKQVQLCELSRALAVSYS</sequence>